<name>A0A7R7HYD2_9ACTN</name>
<evidence type="ECO:0000313" key="2">
    <source>
        <dbReference type="EMBL" id="BCJ36109.1"/>
    </source>
</evidence>
<proteinExistence type="predicted"/>
<feature type="region of interest" description="Disordered" evidence="1">
    <location>
        <begin position="1"/>
        <end position="25"/>
    </location>
</feature>
<gene>
    <name evidence="2" type="ORF">Athai_36120</name>
</gene>
<keyword evidence="3" id="KW-1185">Reference proteome</keyword>
<organism evidence="2 3">
    <name type="scientific">Actinocatenispora thailandica</name>
    <dbReference type="NCBI Taxonomy" id="227318"/>
    <lineage>
        <taxon>Bacteria</taxon>
        <taxon>Bacillati</taxon>
        <taxon>Actinomycetota</taxon>
        <taxon>Actinomycetes</taxon>
        <taxon>Micromonosporales</taxon>
        <taxon>Micromonosporaceae</taxon>
        <taxon>Actinocatenispora</taxon>
    </lineage>
</organism>
<accession>A0A7R7HYD2</accession>
<reference evidence="2 3" key="1">
    <citation type="submission" date="2020-08" db="EMBL/GenBank/DDBJ databases">
        <title>Whole genome shotgun sequence of Actinocatenispora thailandica NBRC 105041.</title>
        <authorList>
            <person name="Komaki H."/>
            <person name="Tamura T."/>
        </authorList>
    </citation>
    <scope>NUCLEOTIDE SEQUENCE [LARGE SCALE GENOMIC DNA]</scope>
    <source>
        <strain evidence="2 3">NBRC 105041</strain>
    </source>
</reference>
<dbReference type="AlphaFoldDB" id="A0A7R7HYD2"/>
<sequence length="65" mass="6837">MTATPAPEDPDRAEPGLGRVQAEPGLGRVRAEPSVGRVRAWAGSGRRSWAGVRHQPTLRALPAVG</sequence>
<dbReference type="KEGG" id="atl:Athai_36120"/>
<dbReference type="RefSeq" id="WP_203962521.1">
    <property type="nucleotide sequence ID" value="NZ_AP023355.1"/>
</dbReference>
<dbReference type="EMBL" id="AP023355">
    <property type="protein sequence ID" value="BCJ36109.1"/>
    <property type="molecule type" value="Genomic_DNA"/>
</dbReference>
<dbReference type="Proteomes" id="UP000611640">
    <property type="component" value="Chromosome"/>
</dbReference>
<evidence type="ECO:0000256" key="1">
    <source>
        <dbReference type="SAM" id="MobiDB-lite"/>
    </source>
</evidence>
<evidence type="ECO:0000313" key="3">
    <source>
        <dbReference type="Proteomes" id="UP000611640"/>
    </source>
</evidence>
<protein>
    <submittedName>
        <fullName evidence="2">Uncharacterized protein</fullName>
    </submittedName>
</protein>